<dbReference type="PANTHER" id="PTHR48219:SF2">
    <property type="entry name" value="VACUOLAR PROTEIN SORTING-ASSOCIATED PROTEIN 62"/>
    <property type="match status" value="1"/>
</dbReference>
<evidence type="ECO:0000313" key="2">
    <source>
        <dbReference type="Proteomes" id="UP000526003"/>
    </source>
</evidence>
<organism evidence="1 2">
    <name type="scientific">Pseudomonas kielensis</name>
    <dbReference type="NCBI Taxonomy" id="2762577"/>
    <lineage>
        <taxon>Bacteria</taxon>
        <taxon>Pseudomonadati</taxon>
        <taxon>Pseudomonadota</taxon>
        <taxon>Gammaproteobacteria</taxon>
        <taxon>Pseudomonadales</taxon>
        <taxon>Pseudomonadaceae</taxon>
        <taxon>Pseudomonas</taxon>
    </lineage>
</organism>
<dbReference type="EMBL" id="JACMYG010000006">
    <property type="protein sequence ID" value="MBC2689821.1"/>
    <property type="molecule type" value="Genomic_DNA"/>
</dbReference>
<dbReference type="Pfam" id="PF06101">
    <property type="entry name" value="Vps62"/>
    <property type="match status" value="1"/>
</dbReference>
<gene>
    <name evidence="1" type="ORF">H7995_08435</name>
</gene>
<name>A0A7X1GCB1_9PSED</name>
<dbReference type="Proteomes" id="UP000526003">
    <property type="component" value="Unassembled WGS sequence"/>
</dbReference>
<sequence>MNPHDDDAALARPMESIKVENLLINFTTEFHRIWDNKGSRSKPGGFWRPSPAPDLLPGFFPLGDLAVSGHDNINHRRVVAVVCEGELPSTAANPGKALSKPDDFEQVWKDKGSGANTDCSIWRPIAPDGYVALGLVCADGLDKPSVNSVRCVRADLVVASSIDNMIWSDKGSRAKQDFSVWSVRPPAAAAGEIHFAPGTFVGVNSYTKPVMHTGAYCLRMRLSLKAEPAPLPPSLTGYEPPASTQPATVTLTARLPWFAIKDPDLSAFEQFRTSPYYHVLKKEQYVLIGYGHNTSSAGQTFKWFDEVQNADSLATFSRLTSVEVGAEWNSRLPEFSISLPPTFSVAFSAKLGSSFSPLDADTQRSRLVAPLSAHVVTIVAKKRIVAVYRTQFDYQLLRSNGTQVAHEGSYSDYDKLHVSEYPPEQ</sequence>
<keyword evidence="2" id="KW-1185">Reference proteome</keyword>
<protein>
    <submittedName>
        <fullName evidence="1">Vps62-related protein</fullName>
    </submittedName>
</protein>
<evidence type="ECO:0000313" key="1">
    <source>
        <dbReference type="EMBL" id="MBC2689821.1"/>
    </source>
</evidence>
<accession>A0A7X1GCB1</accession>
<dbReference type="RefSeq" id="WP_166592443.1">
    <property type="nucleotide sequence ID" value="NZ_CP090311.1"/>
</dbReference>
<dbReference type="InterPro" id="IPR009291">
    <property type="entry name" value="Vps62"/>
</dbReference>
<comment type="caution">
    <text evidence="1">The sequence shown here is derived from an EMBL/GenBank/DDBJ whole genome shotgun (WGS) entry which is preliminary data.</text>
</comment>
<proteinExistence type="predicted"/>
<dbReference type="PANTHER" id="PTHR48219">
    <property type="entry name" value="VACUOLAR PROTEIN SORTING-ASSOCIATED PROTEIN 62-RELATED"/>
    <property type="match status" value="1"/>
</dbReference>
<dbReference type="AlphaFoldDB" id="A0A7X1GCB1"/>
<reference evidence="1 2" key="1">
    <citation type="submission" date="2020-08" db="EMBL/GenBank/DDBJ databases">
        <title>Pseudomonas sp. nov.</title>
        <authorList>
            <person name="Gieschler S."/>
            <person name="Fiedler G."/>
            <person name="Brinks E."/>
            <person name="Boehnlein C."/>
            <person name="Franz C.M.A.P."/>
            <person name="Kabisch J."/>
        </authorList>
    </citation>
    <scope>NUCLEOTIDE SEQUENCE [LARGE SCALE GENOMIC DNA]</scope>
    <source>
        <strain evidence="1 2">MBT-1</strain>
    </source>
</reference>